<evidence type="ECO:0000313" key="1">
    <source>
        <dbReference type="EMBL" id="QIZ08078.1"/>
    </source>
</evidence>
<dbReference type="AlphaFoldDB" id="A0A6H1P3I0"/>
<sequence length="48" mass="5589">MSTNDKVLFAGDVYTIIYDYKNGLYEIKKEDERGKVVLVSENDINKLF</sequence>
<accession>A0A6H1P3I0</accession>
<organism evidence="1 2">
    <name type="scientific">Priestia megaterium</name>
    <name type="common">Bacillus megaterium</name>
    <dbReference type="NCBI Taxonomy" id="1404"/>
    <lineage>
        <taxon>Bacteria</taxon>
        <taxon>Bacillati</taxon>
        <taxon>Bacillota</taxon>
        <taxon>Bacilli</taxon>
        <taxon>Bacillales</taxon>
        <taxon>Bacillaceae</taxon>
        <taxon>Priestia</taxon>
    </lineage>
</organism>
<dbReference type="EMBL" id="CP051128">
    <property type="protein sequence ID" value="QIZ08078.1"/>
    <property type="molecule type" value="Genomic_DNA"/>
</dbReference>
<proteinExistence type="predicted"/>
<gene>
    <name evidence="1" type="ORF">HFZ78_16185</name>
</gene>
<name>A0A6H1P3I0_PRIMG</name>
<reference evidence="1 2" key="1">
    <citation type="submission" date="2020-04" db="EMBL/GenBank/DDBJ databases">
        <title>Genome-Wide Identification of 5-Methylcytosine Sites in Bacterial Genomes By High-Throughput Sequencing of MspJI Restriction Fragments.</title>
        <authorList>
            <person name="Wu V."/>
        </authorList>
    </citation>
    <scope>NUCLEOTIDE SEQUENCE [LARGE SCALE GENOMIC DNA]</scope>
    <source>
        <strain evidence="1 2">S2</strain>
    </source>
</reference>
<reference evidence="1 2" key="2">
    <citation type="submission" date="2020-04" db="EMBL/GenBank/DDBJ databases">
        <authorList>
            <person name="Fomenkov A."/>
            <person name="Anton B.P."/>
            <person name="Roberts R.J."/>
        </authorList>
    </citation>
    <scope>NUCLEOTIDE SEQUENCE [LARGE SCALE GENOMIC DNA]</scope>
    <source>
        <strain evidence="1 2">S2</strain>
    </source>
</reference>
<protein>
    <submittedName>
        <fullName evidence="1">Uncharacterized protein</fullName>
    </submittedName>
</protein>
<evidence type="ECO:0000313" key="2">
    <source>
        <dbReference type="Proteomes" id="UP000501868"/>
    </source>
</evidence>
<dbReference type="Proteomes" id="UP000501868">
    <property type="component" value="Chromosome"/>
</dbReference>